<dbReference type="InterPro" id="IPR024904">
    <property type="entry name" value="OTCase_ArgI"/>
</dbReference>
<organism evidence="8 9">
    <name type="scientific">Dunaliella salina</name>
    <name type="common">Green alga</name>
    <name type="synonym">Protococcus salinus</name>
    <dbReference type="NCBI Taxonomy" id="3046"/>
    <lineage>
        <taxon>Eukaryota</taxon>
        <taxon>Viridiplantae</taxon>
        <taxon>Chlorophyta</taxon>
        <taxon>core chlorophytes</taxon>
        <taxon>Chlorophyceae</taxon>
        <taxon>CS clade</taxon>
        <taxon>Chlamydomonadales</taxon>
        <taxon>Dunaliellaceae</taxon>
        <taxon>Dunaliella</taxon>
    </lineage>
</organism>
<feature type="domain" description="Aspartate/ornithine carbamoyltransferase Asp/Orn-binding" evidence="6">
    <location>
        <begin position="201"/>
        <end position="352"/>
    </location>
</feature>
<dbReference type="PANTHER" id="PTHR45753:SF3">
    <property type="entry name" value="ORNITHINE TRANSCARBAMYLASE, MITOCHONDRIAL"/>
    <property type="match status" value="1"/>
</dbReference>
<comment type="caution">
    <text evidence="8">The sequence shown here is derived from an EMBL/GenBank/DDBJ whole genome shotgun (WGS) entry which is preliminary data.</text>
</comment>
<dbReference type="NCBIfam" id="TIGR00658">
    <property type="entry name" value="orni_carb_tr"/>
    <property type="match status" value="1"/>
</dbReference>
<evidence type="ECO:0000256" key="5">
    <source>
        <dbReference type="RuleBase" id="RU003634"/>
    </source>
</evidence>
<reference evidence="8" key="1">
    <citation type="submission" date="2017-08" db="EMBL/GenBank/DDBJ databases">
        <authorList>
            <person name="Polle J.E."/>
            <person name="Barry K."/>
            <person name="Cushman J."/>
            <person name="Schmutz J."/>
            <person name="Tran D."/>
            <person name="Hathwaick L.T."/>
            <person name="Yim W.C."/>
            <person name="Jenkins J."/>
            <person name="Mckie-Krisberg Z.M."/>
            <person name="Prochnik S."/>
            <person name="Lindquist E."/>
            <person name="Dockter R.B."/>
            <person name="Adam C."/>
            <person name="Molina H."/>
            <person name="Bunkerborg J."/>
            <person name="Jin E."/>
            <person name="Buchheim M."/>
            <person name="Magnuson J."/>
        </authorList>
    </citation>
    <scope>NUCLEOTIDE SEQUENCE</scope>
    <source>
        <strain evidence="8">CCAP 19/18</strain>
    </source>
</reference>
<dbReference type="NCBIfam" id="NF001986">
    <property type="entry name" value="PRK00779.1"/>
    <property type="match status" value="1"/>
</dbReference>
<dbReference type="Proteomes" id="UP000815325">
    <property type="component" value="Unassembled WGS sequence"/>
</dbReference>
<dbReference type="SUPFAM" id="SSF53671">
    <property type="entry name" value="Aspartate/ornithine carbamoyltransferase"/>
    <property type="match status" value="1"/>
</dbReference>
<dbReference type="InterPro" id="IPR006132">
    <property type="entry name" value="Asp/Orn_carbamoyltranf_P-bd"/>
</dbReference>
<feature type="domain" description="Aspartate/ornithine carbamoyltransferase carbamoyl-P binding" evidence="7">
    <location>
        <begin position="55"/>
        <end position="195"/>
    </location>
</feature>
<dbReference type="InterPro" id="IPR036901">
    <property type="entry name" value="Asp/Orn_carbamoylTrfase_sf"/>
</dbReference>
<protein>
    <recommendedName>
        <fullName evidence="2">ornithine carbamoyltransferase</fullName>
        <ecNumber evidence="2">2.1.3.3</ecNumber>
    </recommendedName>
</protein>
<evidence type="ECO:0000256" key="3">
    <source>
        <dbReference type="ARBA" id="ARBA00022679"/>
    </source>
</evidence>
<evidence type="ECO:0000313" key="9">
    <source>
        <dbReference type="Proteomes" id="UP000815325"/>
    </source>
</evidence>
<dbReference type="EC" id="2.1.3.3" evidence="2"/>
<dbReference type="InterPro" id="IPR002292">
    <property type="entry name" value="Orn/put_carbamltrans"/>
</dbReference>
<dbReference type="PANTHER" id="PTHR45753">
    <property type="entry name" value="ORNITHINE CARBAMOYLTRANSFERASE, MITOCHONDRIAL"/>
    <property type="match status" value="1"/>
</dbReference>
<accession>A0ABQ7GKV3</accession>
<evidence type="ECO:0000256" key="4">
    <source>
        <dbReference type="ARBA" id="ARBA00048772"/>
    </source>
</evidence>
<keyword evidence="3 5" id="KW-0808">Transferase</keyword>
<dbReference type="EMBL" id="MU069720">
    <property type="protein sequence ID" value="KAF5835148.1"/>
    <property type="molecule type" value="Genomic_DNA"/>
</dbReference>
<evidence type="ECO:0000313" key="8">
    <source>
        <dbReference type="EMBL" id="KAF5835148.1"/>
    </source>
</evidence>
<evidence type="ECO:0000256" key="1">
    <source>
        <dbReference type="ARBA" id="ARBA00007805"/>
    </source>
</evidence>
<dbReference type="Pfam" id="PF02729">
    <property type="entry name" value="OTCace_N"/>
    <property type="match status" value="1"/>
</dbReference>
<sequence>MQGTTAPSVSGRGLVCPHRASHFRHTQRVSRRGMCARAQSAPYSGSTVSPPLKGKHFLHIDDFSSEELQNMLDLGLMAKGKLAQKLDTSFKPFLGYTMCMIFTKPSARTRISFETGFKLMGGEVIIPDSISIGKREPTKDIARVVSRYNDVIMARLNGHEDLLELAEHSRVPIINGLTDYNHPCQIMADVMTIMEKKGKFEGLKVVYVGDGNNIVNSWLRLSTRIPFEFTCVCPPGYEPHQGTVELAQAAGKSKIIVTNDPQEGVKGADVIYTDVWASMGQKDEADKRKKDFTDYQVNKEMMARTGKDTLFMHCLPAERPWEVTDEVIESDASVVWDQAENRMHAQNGILLHCMEHL</sequence>
<name>A0ABQ7GKV3_DUNSA</name>
<evidence type="ECO:0000259" key="6">
    <source>
        <dbReference type="Pfam" id="PF00185"/>
    </source>
</evidence>
<comment type="similarity">
    <text evidence="1">Belongs to the aspartate/ornithine carbamoyltransferase superfamily. OTCase family.</text>
</comment>
<dbReference type="Pfam" id="PF00185">
    <property type="entry name" value="OTCace"/>
    <property type="match status" value="1"/>
</dbReference>
<proteinExistence type="inferred from homology"/>
<dbReference type="InterPro" id="IPR006130">
    <property type="entry name" value="Asp/Orn_carbamoylTrfase"/>
</dbReference>
<dbReference type="PRINTS" id="PR00102">
    <property type="entry name" value="OTCASE"/>
</dbReference>
<keyword evidence="9" id="KW-1185">Reference proteome</keyword>
<dbReference type="InterPro" id="IPR006131">
    <property type="entry name" value="Asp_carbamoyltransf_Asp/Orn-bd"/>
</dbReference>
<evidence type="ECO:0000259" key="7">
    <source>
        <dbReference type="Pfam" id="PF02729"/>
    </source>
</evidence>
<evidence type="ECO:0000256" key="2">
    <source>
        <dbReference type="ARBA" id="ARBA00013007"/>
    </source>
</evidence>
<dbReference type="PRINTS" id="PR00100">
    <property type="entry name" value="AOTCASE"/>
</dbReference>
<dbReference type="Gene3D" id="3.40.50.1370">
    <property type="entry name" value="Aspartate/ornithine carbamoyltransferase"/>
    <property type="match status" value="2"/>
</dbReference>
<gene>
    <name evidence="8" type="ORF">DUNSADRAFT_7823</name>
</gene>
<comment type="catalytic activity">
    <reaction evidence="4">
        <text>carbamoyl phosphate + L-ornithine = L-citrulline + phosphate + H(+)</text>
        <dbReference type="Rhea" id="RHEA:19513"/>
        <dbReference type="ChEBI" id="CHEBI:15378"/>
        <dbReference type="ChEBI" id="CHEBI:43474"/>
        <dbReference type="ChEBI" id="CHEBI:46911"/>
        <dbReference type="ChEBI" id="CHEBI:57743"/>
        <dbReference type="ChEBI" id="CHEBI:58228"/>
        <dbReference type="EC" id="2.1.3.3"/>
    </reaction>
</comment>
<dbReference type="HAMAP" id="MF_01109">
    <property type="entry name" value="OTCase"/>
    <property type="match status" value="1"/>
</dbReference>